<accession>A0A0N1IJC5</accession>
<protein>
    <submittedName>
        <fullName evidence="2">Uncharacterized protein</fullName>
    </submittedName>
</protein>
<evidence type="ECO:0000313" key="2">
    <source>
        <dbReference type="EMBL" id="KPI85568.1"/>
    </source>
</evidence>
<dbReference type="OrthoDB" id="272371at2759"/>
<reference evidence="2 3" key="1">
    <citation type="journal article" date="2015" name="PLoS Pathog.">
        <title>Leptomonas seymouri: Adaptations to the Dixenous Life Cycle Analyzed by Genome Sequencing, Transcriptome Profiling and Co-infection with Leishmania donovani.</title>
        <authorList>
            <person name="Kraeva N."/>
            <person name="Butenko A."/>
            <person name="Hlavacova J."/>
            <person name="Kostygov A."/>
            <person name="Myskova J."/>
            <person name="Grybchuk D."/>
            <person name="Lestinova T."/>
            <person name="Votypka J."/>
            <person name="Volf P."/>
            <person name="Opperdoes F."/>
            <person name="Flegontov P."/>
            <person name="Lukes J."/>
            <person name="Yurchenko V."/>
        </authorList>
    </citation>
    <scope>NUCLEOTIDE SEQUENCE [LARGE SCALE GENOMIC DNA]</scope>
    <source>
        <strain evidence="2 3">ATCC 30220</strain>
    </source>
</reference>
<feature type="region of interest" description="Disordered" evidence="1">
    <location>
        <begin position="395"/>
        <end position="435"/>
    </location>
</feature>
<gene>
    <name evidence="2" type="ORF">ABL78_5375</name>
</gene>
<dbReference type="Proteomes" id="UP000038009">
    <property type="component" value="Unassembled WGS sequence"/>
</dbReference>
<evidence type="ECO:0000256" key="1">
    <source>
        <dbReference type="SAM" id="MobiDB-lite"/>
    </source>
</evidence>
<feature type="compositionally biased region" description="Low complexity" evidence="1">
    <location>
        <begin position="418"/>
        <end position="435"/>
    </location>
</feature>
<name>A0A0N1IJC5_LEPSE</name>
<keyword evidence="3" id="KW-1185">Reference proteome</keyword>
<organism evidence="2 3">
    <name type="scientific">Leptomonas seymouri</name>
    <dbReference type="NCBI Taxonomy" id="5684"/>
    <lineage>
        <taxon>Eukaryota</taxon>
        <taxon>Discoba</taxon>
        <taxon>Euglenozoa</taxon>
        <taxon>Kinetoplastea</taxon>
        <taxon>Metakinetoplastina</taxon>
        <taxon>Trypanosomatida</taxon>
        <taxon>Trypanosomatidae</taxon>
        <taxon>Leishmaniinae</taxon>
        <taxon>Leptomonas</taxon>
    </lineage>
</organism>
<dbReference type="EMBL" id="LJSK01000179">
    <property type="protein sequence ID" value="KPI85568.1"/>
    <property type="molecule type" value="Genomic_DNA"/>
</dbReference>
<proteinExistence type="predicted"/>
<evidence type="ECO:0000313" key="3">
    <source>
        <dbReference type="Proteomes" id="UP000038009"/>
    </source>
</evidence>
<dbReference type="VEuPathDB" id="TriTrypDB:Lsey_0179_0080"/>
<dbReference type="AlphaFoldDB" id="A0A0N1IJC5"/>
<comment type="caution">
    <text evidence="2">The sequence shown here is derived from an EMBL/GenBank/DDBJ whole genome shotgun (WGS) entry which is preliminary data.</text>
</comment>
<sequence>MSHIATLRSTSCSRLLYITEEIVAACGTKTAYVFQYKGGRVEETSCTAPREADVFAPWLPPGEPIAATRAVYSVRRDGGSAVLMQPTGSAAVAPLEIISSIPEKVEDVRIFYQSIMALQTASSVLFYFLDPSTSAATQMGTCPLPALPGSRDVRIDMTSSECWAAAAARTVCVMCYSSERLYVAVVACASSSSAVVVRSTAEAGVPLPSSPAKVMGWTVRWGHQELLLLLQSQSGAEGKRKTLVSFSLQMSGSSASHHQLEHWASVDGAATSLSGASGVALDAATDVCSDGDGTHVWLCDTVTGPSVMLREVSTLSQEIVLTGTNANARLTLARGALGIFLLAGRSLYIVKGSSSSNNDVNAANKHINAGYVEANATKTVMTTAAAAAKESSDATMSDWLEKSTKPSKASQKKATEGQQQLSKQSKPPKAASTSVLTVSSGSVKENLLQYVLGKSASVSFVIRDVVYVHEAVEGTAHSTPRHEILSAIAEMFGGKGDASLYALALLRYATVAQSLHPYTILALLNVRKSNQEPEEGLLLAIATLLAEKPTLQHGGLQRLPNFASVSAAFFRTPGGPFKTELEKKRYTADICSCAMAALANGGLGATRLLFAVADRAVSVLYGGRADASSTSVYLPEEQACEATIAESISLMRSFAEWSLTASSSLGVMSAHVGSPQTLTKEAALRDGKAHPIDTSRQVEIHPLRVTRLPKRTL</sequence>
<dbReference type="OMA" id="CEMSKWM"/>